<dbReference type="EMBL" id="LR798451">
    <property type="protein sequence ID" value="CAB5238154.1"/>
    <property type="molecule type" value="Genomic_DNA"/>
</dbReference>
<evidence type="ECO:0000313" key="2">
    <source>
        <dbReference type="EMBL" id="CAB5238154.1"/>
    </source>
</evidence>
<feature type="transmembrane region" description="Helical" evidence="1">
    <location>
        <begin position="276"/>
        <end position="300"/>
    </location>
</feature>
<organism evidence="2">
    <name type="scientific">uncultured Caudovirales phage</name>
    <dbReference type="NCBI Taxonomy" id="2100421"/>
    <lineage>
        <taxon>Viruses</taxon>
        <taxon>Duplodnaviria</taxon>
        <taxon>Heunggongvirae</taxon>
        <taxon>Uroviricota</taxon>
        <taxon>Caudoviricetes</taxon>
        <taxon>Peduoviridae</taxon>
        <taxon>Maltschvirus</taxon>
        <taxon>Maltschvirus maltsch</taxon>
    </lineage>
</organism>
<sequence>MTNTGNFGNLLGNKATPAANNYGGFLTQDAQQYYNESMGALSAQKRIVPETIRAEQAMMPGLQEYQRNIYATQGQSLLGMYGNLMPQAEQMQARYGAGQMAVMGGLAQQGTANAIGSLDTTTQGLYSTFQNQALSDLQMGTGLSAQETTYAQQSARAAAQSRGLNFSRQGTDLEILNTYRLGQERLKQRQATALSGMQLGMQQQQYGAQTFLNPTLQSGVGFSTPGMMAGIEGSYGTLGSQFLQPESQYLANIRANRIQQENANAAASAQRSAGQAAGIGAAVGGIATGIGLAIALCWVAREVYGKEDIRWTIFRQWLYTEAPEWLFNLYAKHGEKFAEYISDKPFIKRIVKCAMDFVVTPRLNKIQELAV</sequence>
<keyword evidence="1" id="KW-1133">Transmembrane helix</keyword>
<gene>
    <name evidence="2" type="ORF">UFOVP144_3</name>
</gene>
<evidence type="ECO:0000256" key="1">
    <source>
        <dbReference type="SAM" id="Phobius"/>
    </source>
</evidence>
<protein>
    <submittedName>
        <fullName evidence="2">Uncharacterized protein</fullName>
    </submittedName>
</protein>
<proteinExistence type="predicted"/>
<keyword evidence="1" id="KW-0812">Transmembrane</keyword>
<reference evidence="2" key="1">
    <citation type="submission" date="2020-05" db="EMBL/GenBank/DDBJ databases">
        <authorList>
            <person name="Chiriac C."/>
            <person name="Salcher M."/>
            <person name="Ghai R."/>
            <person name="Kavagutti S V."/>
        </authorList>
    </citation>
    <scope>NUCLEOTIDE SEQUENCE</scope>
</reference>
<name>A0A6J7XLL4_9CAUD</name>
<keyword evidence="1" id="KW-0472">Membrane</keyword>
<accession>A0A6J7XLL4</accession>